<sequence>MVIEEPAGPAASLAAHGQYGAQKAPLPGSAAWYAVSQGAPAFLNPYLNLFYARDVGLQPSQIGLLSALRPWISAPCGSLVAGLADRWGAHRFMLLFTYVAVTLIQGLMALPPLAGVVPLLALTVLASTVYTPSQIIADAAVMAASTHPGDYGRLRTWASVSWTAFAPLAGWVNSRFGIRTGIACYVVGSLVALPAAWMLPVEALRRKVAPIIERGLSKEFPEHAPAPGPIAPAAAGLPELQQPLLAEEAPPTPAGERAGFSKALAIIRFIEAITELGVAPPAGVGLYGYAALPLQYAAHHLAPPAEADGELPASPGFSPFAGAQEPGSESPPFGSPLSNADNLGRVASLAFGIPGVRTRAQAAEPASVSSPETETETEETFSPDSDVILTPHEAPRPRSATSQPAEEDAAAGAMFAADDLPAARTSSTMLRDVRGIRTGQQAQQAQQAQRLRAAEPSAAAVEASREVSEELPVSVSPPDAEAISVAASGVPAPPAGHGEQHTEEPAATPAYRSAALQRLAQIFGGFRGGGAEGSGGQGAAEAGGAAEAEEEAHDVEAASLTPEPALPLSPVQKYISYRQGKRLARKEAQRAAATVEGREPPPPTPLPSSYSGLGGLFGSITPRSLLASPQWEAAQQAAASTPRELMREAVDQELQEAAQEHDPTGTLIISMLSKKLERMAAEERRQQRLRRRAVRKAAAAAAAAGAAPPPAGPEAAAGAAMGAQLGPVPERKEGPPAVKLGEQAERPLGFGAALKRLLSNPEVDAFFALTAILGFGHGIIGSFLFMFLAEQGGSELLMGYVLMANALPELPAFFFFGRILATLGMNTVLLTAAASLGIRIWAYALLPRIGLHWVVLIEGLHAITYACGWSASAVNSSKIAPPGLESTTQAIFQGLWTGVGCGVAGLLGGVLYGTHGPVLLFQASGLAILGSTALAAAVLVAARWRRKRRPALLPSSESFDKLPGAGH</sequence>
<proteinExistence type="inferred from homology"/>
<feature type="transmembrane region" description="Helical" evidence="7">
    <location>
        <begin position="92"/>
        <end position="110"/>
    </location>
</feature>
<feature type="compositionally biased region" description="Low complexity" evidence="6">
    <location>
        <begin position="450"/>
        <end position="462"/>
    </location>
</feature>
<feature type="transmembrane region" description="Helical" evidence="7">
    <location>
        <begin position="765"/>
        <end position="785"/>
    </location>
</feature>
<dbReference type="SUPFAM" id="SSF103473">
    <property type="entry name" value="MFS general substrate transporter"/>
    <property type="match status" value="2"/>
</dbReference>
<evidence type="ECO:0000256" key="7">
    <source>
        <dbReference type="SAM" id="Phobius"/>
    </source>
</evidence>
<feature type="transmembrane region" description="Helical" evidence="7">
    <location>
        <begin position="890"/>
        <end position="913"/>
    </location>
</feature>
<dbReference type="PANTHER" id="PTHR16172:SF41">
    <property type="entry name" value="MAJOR FACILITATOR SUPERFAMILY DOMAIN-CONTAINING PROTEIN 6-LIKE"/>
    <property type="match status" value="1"/>
</dbReference>
<dbReference type="GO" id="GO:0016020">
    <property type="term" value="C:membrane"/>
    <property type="evidence" value="ECO:0007669"/>
    <property type="project" value="UniProtKB-SubCell"/>
</dbReference>
<feature type="transmembrane region" description="Helical" evidence="7">
    <location>
        <begin position="850"/>
        <end position="869"/>
    </location>
</feature>
<dbReference type="OrthoDB" id="515887at2759"/>
<dbReference type="InterPro" id="IPR036259">
    <property type="entry name" value="MFS_trans_sf"/>
</dbReference>
<evidence type="ECO:0000256" key="6">
    <source>
        <dbReference type="SAM" id="MobiDB-lite"/>
    </source>
</evidence>
<keyword evidence="5 7" id="KW-0472">Membrane</keyword>
<name>A0A2P6TW55_CHLSO</name>
<evidence type="ECO:0000256" key="3">
    <source>
        <dbReference type="ARBA" id="ARBA00022692"/>
    </source>
</evidence>
<keyword evidence="4 7" id="KW-1133">Transmembrane helix</keyword>
<feature type="domain" description="Major facilitator superfamily associated" evidence="8">
    <location>
        <begin position="699"/>
        <end position="923"/>
    </location>
</feature>
<keyword evidence="10" id="KW-1185">Reference proteome</keyword>
<evidence type="ECO:0000256" key="5">
    <source>
        <dbReference type="ARBA" id="ARBA00023136"/>
    </source>
</evidence>
<evidence type="ECO:0000313" key="10">
    <source>
        <dbReference type="Proteomes" id="UP000239899"/>
    </source>
</evidence>
<comment type="similarity">
    <text evidence="2">Belongs to the major facilitator superfamily. MFSD6 family.</text>
</comment>
<comment type="subcellular location">
    <subcellularLocation>
        <location evidence="1">Membrane</location>
        <topology evidence="1">Multi-pass membrane protein</topology>
    </subcellularLocation>
</comment>
<evidence type="ECO:0000256" key="4">
    <source>
        <dbReference type="ARBA" id="ARBA00022989"/>
    </source>
</evidence>
<feature type="domain" description="Major facilitator superfamily associated" evidence="8">
    <location>
        <begin position="41"/>
        <end position="187"/>
    </location>
</feature>
<dbReference type="Pfam" id="PF12832">
    <property type="entry name" value="MFS_1_like"/>
    <property type="match status" value="2"/>
</dbReference>
<comment type="caution">
    <text evidence="9">The sequence shown here is derived from an EMBL/GenBank/DDBJ whole genome shotgun (WGS) entry which is preliminary data.</text>
</comment>
<gene>
    <name evidence="9" type="ORF">C2E21_3159</name>
</gene>
<feature type="region of interest" description="Disordered" evidence="6">
    <location>
        <begin position="530"/>
        <end position="553"/>
    </location>
</feature>
<reference evidence="9 10" key="1">
    <citation type="journal article" date="2018" name="Plant J.">
        <title>Genome sequences of Chlorella sorokiniana UTEX 1602 and Micractinium conductrix SAG 241.80: implications to maltose excretion by a green alga.</title>
        <authorList>
            <person name="Arriola M.B."/>
            <person name="Velmurugan N."/>
            <person name="Zhang Y."/>
            <person name="Plunkett M.H."/>
            <person name="Hondzo H."/>
            <person name="Barney B.M."/>
        </authorList>
    </citation>
    <scope>NUCLEOTIDE SEQUENCE [LARGE SCALE GENOMIC DNA]</scope>
    <source>
        <strain evidence="10">UTEX 1602</strain>
    </source>
</reference>
<accession>A0A2P6TW55</accession>
<keyword evidence="3 7" id="KW-0812">Transmembrane</keyword>
<evidence type="ECO:0000256" key="2">
    <source>
        <dbReference type="ARBA" id="ARBA00005241"/>
    </source>
</evidence>
<dbReference type="EMBL" id="LHPG02000005">
    <property type="protein sequence ID" value="PRW58295.1"/>
    <property type="molecule type" value="Genomic_DNA"/>
</dbReference>
<feature type="region of interest" description="Disordered" evidence="6">
    <location>
        <begin position="450"/>
        <end position="477"/>
    </location>
</feature>
<feature type="transmembrane region" description="Helical" evidence="7">
    <location>
        <begin position="823"/>
        <end position="844"/>
    </location>
</feature>
<protein>
    <submittedName>
        <fullName evidence="9">Major facilitator superfamily domain-containing 6</fullName>
    </submittedName>
</protein>
<feature type="compositionally biased region" description="Low complexity" evidence="6">
    <location>
        <begin position="360"/>
        <end position="372"/>
    </location>
</feature>
<feature type="region of interest" description="Disordered" evidence="6">
    <location>
        <begin position="359"/>
        <end position="410"/>
    </location>
</feature>
<feature type="compositionally biased region" description="Low complexity" evidence="6">
    <location>
        <begin position="325"/>
        <end position="338"/>
    </location>
</feature>
<dbReference type="Proteomes" id="UP000239899">
    <property type="component" value="Unassembled WGS sequence"/>
</dbReference>
<dbReference type="AlphaFoldDB" id="A0A2P6TW55"/>
<dbReference type="PANTHER" id="PTHR16172">
    <property type="entry name" value="MAJOR FACILITATOR SUPERFAMILY DOMAIN-CONTAINING PROTEIN 6-LIKE"/>
    <property type="match status" value="1"/>
</dbReference>
<evidence type="ECO:0000256" key="1">
    <source>
        <dbReference type="ARBA" id="ARBA00004141"/>
    </source>
</evidence>
<dbReference type="InterPro" id="IPR051717">
    <property type="entry name" value="MFS_MFSD6"/>
</dbReference>
<organism evidence="9 10">
    <name type="scientific">Chlorella sorokiniana</name>
    <name type="common">Freshwater green alga</name>
    <dbReference type="NCBI Taxonomy" id="3076"/>
    <lineage>
        <taxon>Eukaryota</taxon>
        <taxon>Viridiplantae</taxon>
        <taxon>Chlorophyta</taxon>
        <taxon>core chlorophytes</taxon>
        <taxon>Trebouxiophyceae</taxon>
        <taxon>Chlorellales</taxon>
        <taxon>Chlorellaceae</taxon>
        <taxon>Chlorella clade</taxon>
        <taxon>Chlorella</taxon>
    </lineage>
</organism>
<dbReference type="Gene3D" id="1.20.1250.20">
    <property type="entry name" value="MFS general substrate transporter like domains"/>
    <property type="match status" value="2"/>
</dbReference>
<feature type="transmembrane region" description="Helical" evidence="7">
    <location>
        <begin position="919"/>
        <end position="942"/>
    </location>
</feature>
<feature type="region of interest" description="Disordered" evidence="6">
    <location>
        <begin position="307"/>
        <end position="339"/>
    </location>
</feature>
<evidence type="ECO:0000313" key="9">
    <source>
        <dbReference type="EMBL" id="PRW58295.1"/>
    </source>
</evidence>
<dbReference type="InterPro" id="IPR024989">
    <property type="entry name" value="MFS_assoc_dom"/>
</dbReference>
<feature type="transmembrane region" description="Helical" evidence="7">
    <location>
        <begin position="797"/>
        <end position="816"/>
    </location>
</feature>
<evidence type="ECO:0000259" key="8">
    <source>
        <dbReference type="Pfam" id="PF12832"/>
    </source>
</evidence>
<feature type="transmembrane region" description="Helical" evidence="7">
    <location>
        <begin position="178"/>
        <end position="199"/>
    </location>
</feature>